<organism evidence="1 2">
    <name type="scientific">Persea americana</name>
    <name type="common">Avocado</name>
    <dbReference type="NCBI Taxonomy" id="3435"/>
    <lineage>
        <taxon>Eukaryota</taxon>
        <taxon>Viridiplantae</taxon>
        <taxon>Streptophyta</taxon>
        <taxon>Embryophyta</taxon>
        <taxon>Tracheophyta</taxon>
        <taxon>Spermatophyta</taxon>
        <taxon>Magnoliopsida</taxon>
        <taxon>Magnoliidae</taxon>
        <taxon>Laurales</taxon>
        <taxon>Lauraceae</taxon>
        <taxon>Persea</taxon>
    </lineage>
</organism>
<protein>
    <submittedName>
        <fullName evidence="1">Uncharacterized protein</fullName>
    </submittedName>
</protein>
<sequence>MPQAPLDPPLLESSSRPRSCSSSKESPPDSHFSRLRSIRWRIDLGILPSSPTSSIDDLRRVAADSRRKEGR</sequence>
<evidence type="ECO:0000313" key="1">
    <source>
        <dbReference type="EMBL" id="KAJ8635852.1"/>
    </source>
</evidence>
<reference evidence="1 2" key="1">
    <citation type="journal article" date="2022" name="Hortic Res">
        <title>A haplotype resolved chromosomal level avocado genome allows analysis of novel avocado genes.</title>
        <authorList>
            <person name="Nath O."/>
            <person name="Fletcher S.J."/>
            <person name="Hayward A."/>
            <person name="Shaw L.M."/>
            <person name="Masouleh A.K."/>
            <person name="Furtado A."/>
            <person name="Henry R.J."/>
            <person name="Mitter N."/>
        </authorList>
    </citation>
    <scope>NUCLEOTIDE SEQUENCE [LARGE SCALE GENOMIC DNA]</scope>
    <source>
        <strain evidence="2">cv. Hass</strain>
    </source>
</reference>
<comment type="caution">
    <text evidence="1">The sequence shown here is derived from an EMBL/GenBank/DDBJ whole genome shotgun (WGS) entry which is preliminary data.</text>
</comment>
<gene>
    <name evidence="1" type="ORF">MRB53_010119</name>
</gene>
<evidence type="ECO:0000313" key="2">
    <source>
        <dbReference type="Proteomes" id="UP001234297"/>
    </source>
</evidence>
<keyword evidence="2" id="KW-1185">Reference proteome</keyword>
<dbReference type="EMBL" id="CM056811">
    <property type="protein sequence ID" value="KAJ8635852.1"/>
    <property type="molecule type" value="Genomic_DNA"/>
</dbReference>
<dbReference type="Proteomes" id="UP001234297">
    <property type="component" value="Chromosome 3"/>
</dbReference>
<proteinExistence type="predicted"/>
<accession>A0ACC2LRX5</accession>
<name>A0ACC2LRX5_PERAE</name>